<dbReference type="InterPro" id="IPR050765">
    <property type="entry name" value="Riboflavin_Biosynth_HTPR"/>
</dbReference>
<dbReference type="PANTHER" id="PTHR38011:SF11">
    <property type="entry name" value="2,5-DIAMINO-6-RIBOSYLAMINO-4(3H)-PYRIMIDINONE 5'-PHOSPHATE REDUCTASE"/>
    <property type="match status" value="1"/>
</dbReference>
<accession>A0ABM5PSF4</accession>
<feature type="domain" description="Bacterial bifunctional deaminase-reductase C-terminal" evidence="1">
    <location>
        <begin position="4"/>
        <end position="183"/>
    </location>
</feature>
<dbReference type="SUPFAM" id="SSF53597">
    <property type="entry name" value="Dihydrofolate reductase-like"/>
    <property type="match status" value="1"/>
</dbReference>
<keyword evidence="3" id="KW-1185">Reference proteome</keyword>
<dbReference type="EMBL" id="CP004350">
    <property type="protein sequence ID" value="AHI20934.1"/>
    <property type="molecule type" value="Genomic_DNA"/>
</dbReference>
<protein>
    <submittedName>
        <fullName evidence="2">Deaminase-reductase domain-containing protein</fullName>
    </submittedName>
</protein>
<name>A0ABM5PSF4_9CORY</name>
<dbReference type="Proteomes" id="UP000019226">
    <property type="component" value="Chromosome"/>
</dbReference>
<dbReference type="Gene3D" id="3.40.430.10">
    <property type="entry name" value="Dihydrofolate Reductase, subunit A"/>
    <property type="match status" value="1"/>
</dbReference>
<reference evidence="3" key="1">
    <citation type="submission" date="2013-02" db="EMBL/GenBank/DDBJ databases">
        <title>The complete genome sequence of Corynebacterium casei LMG S-19264 (=DSM 44701).</title>
        <authorList>
            <person name="Ruckert C."/>
            <person name="Albersmeier A."/>
            <person name="Kalinowski J."/>
        </authorList>
    </citation>
    <scope>NUCLEOTIDE SEQUENCE [LARGE SCALE GENOMIC DNA]</scope>
    <source>
        <strain evidence="3">LMG S-19264</strain>
    </source>
</reference>
<dbReference type="Pfam" id="PF01872">
    <property type="entry name" value="RibD_C"/>
    <property type="match status" value="1"/>
</dbReference>
<dbReference type="PANTHER" id="PTHR38011">
    <property type="entry name" value="DIHYDROFOLATE REDUCTASE FAMILY PROTEIN (AFU_ORTHOLOGUE AFUA_8G06820)"/>
    <property type="match status" value="1"/>
</dbReference>
<dbReference type="GeneID" id="82878479"/>
<dbReference type="RefSeq" id="WP_025388086.1">
    <property type="nucleotide sequence ID" value="NZ_CP004350.1"/>
</dbReference>
<dbReference type="InterPro" id="IPR024072">
    <property type="entry name" value="DHFR-like_dom_sf"/>
</dbReference>
<gene>
    <name evidence="2" type="ORF">CCASEI_11920</name>
</gene>
<evidence type="ECO:0000313" key="2">
    <source>
        <dbReference type="EMBL" id="AHI20934.1"/>
    </source>
</evidence>
<proteinExistence type="predicted"/>
<dbReference type="InterPro" id="IPR002734">
    <property type="entry name" value="RibDG_C"/>
</dbReference>
<evidence type="ECO:0000259" key="1">
    <source>
        <dbReference type="Pfam" id="PF01872"/>
    </source>
</evidence>
<evidence type="ECO:0000313" key="3">
    <source>
        <dbReference type="Proteomes" id="UP000019226"/>
    </source>
</evidence>
<sequence length="190" mass="21185">MRELIVTEMVSLDGVMEAPGGEAGYRNAGWTFNEIEFDPAAYELKDTEQEGAGALLLGRTSYQAFAPVWPQMEDFARYNAMPRFVVSTTLDTDDEHWPATILRNLEEVRALKAGDLGDFDGPILVHGSGTLVKSLQEEGLIDKLHLLVFPVLLGQGKRLFSEAELSAEHLTLEQHESYSNGIQKMVFRIK</sequence>
<organism evidence="2 3">
    <name type="scientific">Corynebacterium casei LMG S-19264</name>
    <dbReference type="NCBI Taxonomy" id="1285583"/>
    <lineage>
        <taxon>Bacteria</taxon>
        <taxon>Bacillati</taxon>
        <taxon>Actinomycetota</taxon>
        <taxon>Actinomycetes</taxon>
        <taxon>Mycobacteriales</taxon>
        <taxon>Corynebacteriaceae</taxon>
        <taxon>Corynebacterium</taxon>
    </lineage>
</organism>